<dbReference type="SUPFAM" id="SSF101898">
    <property type="entry name" value="NHL repeat"/>
    <property type="match status" value="1"/>
</dbReference>
<proteinExistence type="predicted"/>
<dbReference type="OrthoDB" id="610424at2"/>
<dbReference type="PANTHER" id="PTHR35580:SF1">
    <property type="entry name" value="PHYTASE-LIKE DOMAIN-CONTAINING PROTEIN"/>
    <property type="match status" value="1"/>
</dbReference>
<evidence type="ECO:0000259" key="1">
    <source>
        <dbReference type="Pfam" id="PF18962"/>
    </source>
</evidence>
<dbReference type="NCBIfam" id="TIGR04183">
    <property type="entry name" value="Por_Secre_tail"/>
    <property type="match status" value="1"/>
</dbReference>
<reference evidence="2 3" key="1">
    <citation type="submission" date="2019-06" db="EMBL/GenBank/DDBJ databases">
        <authorList>
            <person name="Srinivasan S."/>
        </authorList>
    </citation>
    <scope>NUCLEOTIDE SEQUENCE [LARGE SCALE GENOMIC DNA]</scope>
    <source>
        <strain evidence="2 3">17J68-5</strain>
    </source>
</reference>
<feature type="domain" description="Secretion system C-terminal sorting" evidence="1">
    <location>
        <begin position="521"/>
        <end position="594"/>
    </location>
</feature>
<name>A0A5B8A2V4_9BACT</name>
<dbReference type="Gene3D" id="2.80.10.50">
    <property type="match status" value="1"/>
</dbReference>
<dbReference type="Gene3D" id="2.120.10.30">
    <property type="entry name" value="TolB, C-terminal domain"/>
    <property type="match status" value="1"/>
</dbReference>
<dbReference type="InterPro" id="IPR010620">
    <property type="entry name" value="SBBP_repeat"/>
</dbReference>
<dbReference type="PANTHER" id="PTHR35580">
    <property type="entry name" value="CELL SURFACE GLYCOPROTEIN (S-LAYER PROTEIN)-LIKE PROTEIN"/>
    <property type="match status" value="1"/>
</dbReference>
<dbReference type="Proteomes" id="UP000305398">
    <property type="component" value="Chromosome"/>
</dbReference>
<dbReference type="InterPro" id="IPR011042">
    <property type="entry name" value="6-blade_b-propeller_TolB-like"/>
</dbReference>
<gene>
    <name evidence="2" type="ORF">FHG12_12710</name>
</gene>
<evidence type="ECO:0000313" key="2">
    <source>
        <dbReference type="EMBL" id="QDA60913.1"/>
    </source>
</evidence>
<dbReference type="Pfam" id="PF06739">
    <property type="entry name" value="SBBP"/>
    <property type="match status" value="1"/>
</dbReference>
<dbReference type="EMBL" id="CP040896">
    <property type="protein sequence ID" value="QDA60913.1"/>
    <property type="molecule type" value="Genomic_DNA"/>
</dbReference>
<accession>A0A5B8A2V4</accession>
<dbReference type="InterPro" id="IPR052918">
    <property type="entry name" value="Motility_Chemotaxis_Reg"/>
</dbReference>
<organism evidence="2 3">
    <name type="scientific">Hymenobacter jejuensis</name>
    <dbReference type="NCBI Taxonomy" id="2502781"/>
    <lineage>
        <taxon>Bacteria</taxon>
        <taxon>Pseudomonadati</taxon>
        <taxon>Bacteroidota</taxon>
        <taxon>Cytophagia</taxon>
        <taxon>Cytophagales</taxon>
        <taxon>Hymenobacteraceae</taxon>
        <taxon>Hymenobacter</taxon>
    </lineage>
</organism>
<keyword evidence="3" id="KW-1185">Reference proteome</keyword>
<dbReference type="AlphaFoldDB" id="A0A5B8A2V4"/>
<evidence type="ECO:0000313" key="3">
    <source>
        <dbReference type="Proteomes" id="UP000305398"/>
    </source>
</evidence>
<dbReference type="KEGG" id="hyj:FHG12_12710"/>
<dbReference type="Gene3D" id="2.40.10.500">
    <property type="match status" value="1"/>
</dbReference>
<sequence>MEVADDVVFRLQWFGYQPFNSCGAMNNATRFLWQPVRLILLLILCWSLATPAWAQTPAWQWAQAISPVTLVEKPTADEGSVAGQKVAVDALGNVYVVGSFIGNARFGTLTLTASESSADVFVAKLDPAGQWQWAVRAGGTSIDAATGVAVDASGSVYIVGNFLSPRADFGATTLTNTGGSDVFVAKLDPAGQWQWAVGAGGVEVERVNEIALDKSGNVLIAGDFFSPSARFGPMTLTNNTLMSLDLFVAKLDPAGQWQWAIRAGGTGNESAAGVALDGNNNVFLTGEFNSPDVRFGATSLAAENGSTDVFVAKLNPEGEWQWATKAGGSAGTDVGNSVAVDKSGNVLVTGYFLSPRADFGTTTLTSSGSSDVFVAKLNPSGQWQWAVKAGGLADDRSNCIAVDGAGNAVVTGYFLSPSSLFGLSNLTNSGPLGVDLFVAKLNPEGEWQWAAKADGTADDTGRGLAVDASGNVLVTGYFLSPSALFGTTALTNSGLYTGFVAKLLGGVTTAQTRSTTLEWRVFPNPAAESVTIQLANWNGANLLSLVDSQGRCVRKMQLVNQRGPLDISLRGLAPGFYLVQVTSTAGIASRRLVVQ</sequence>
<protein>
    <submittedName>
        <fullName evidence="2">T9SS type A sorting domain-containing protein</fullName>
    </submittedName>
</protein>
<dbReference type="Pfam" id="PF18962">
    <property type="entry name" value="Por_Secre_tail"/>
    <property type="match status" value="1"/>
</dbReference>
<dbReference type="InterPro" id="IPR026444">
    <property type="entry name" value="Secre_tail"/>
</dbReference>